<name>A0A4Y8MHN0_9BURK</name>
<dbReference type="AlphaFoldDB" id="A0A4Y8MHN0"/>
<dbReference type="EMBL" id="SNVI01000008">
    <property type="protein sequence ID" value="TFE36990.1"/>
    <property type="molecule type" value="Genomic_DNA"/>
</dbReference>
<proteinExistence type="predicted"/>
<dbReference type="EMBL" id="SNVI01000003">
    <property type="protein sequence ID" value="TFE38385.1"/>
    <property type="molecule type" value="Genomic_DNA"/>
</dbReference>
<comment type="caution">
    <text evidence="1">The sequence shown here is derived from an EMBL/GenBank/DDBJ whole genome shotgun (WGS) entry which is preliminary data.</text>
</comment>
<evidence type="ECO:0000313" key="2">
    <source>
        <dbReference type="EMBL" id="TFE38385.1"/>
    </source>
</evidence>
<evidence type="ECO:0000313" key="1">
    <source>
        <dbReference type="EMBL" id="TFE36990.1"/>
    </source>
</evidence>
<protein>
    <submittedName>
        <fullName evidence="1">Uncharacterized protein</fullName>
    </submittedName>
</protein>
<gene>
    <name evidence="2" type="ORF">E2553_37055</name>
    <name evidence="1" type="ORF">E2553_46085</name>
</gene>
<dbReference type="RefSeq" id="WP_134465672.1">
    <property type="nucleotide sequence ID" value="NZ_SNVI01000003.1"/>
</dbReference>
<sequence>MQAPGKAVADGETADIAFVRQCFTELRARYGNAGEARVEAAAQRQSFNTPKFITFNSIFRDFKLLLRFDRKQIWKQEAAEAL</sequence>
<organism evidence="1 3">
    <name type="scientific">Paraburkholderia dipogonis</name>
    <dbReference type="NCBI Taxonomy" id="1211383"/>
    <lineage>
        <taxon>Bacteria</taxon>
        <taxon>Pseudomonadati</taxon>
        <taxon>Pseudomonadota</taxon>
        <taxon>Betaproteobacteria</taxon>
        <taxon>Burkholderiales</taxon>
        <taxon>Burkholderiaceae</taxon>
        <taxon>Paraburkholderia</taxon>
    </lineage>
</organism>
<evidence type="ECO:0000313" key="3">
    <source>
        <dbReference type="Proteomes" id="UP000297385"/>
    </source>
</evidence>
<accession>A0A4Y8MHN0</accession>
<reference evidence="1 3" key="1">
    <citation type="submission" date="2019-03" db="EMBL/GenBank/DDBJ databases">
        <title>Complete Genome Sequence of Paraburkholderia dipogonis ICMP 19430T, a Nitrogen-fixing Symbiont of the South African Invasive Legume Dipogon lignosus in New Zealand.</title>
        <authorList>
            <person name="De Meyer S.E."/>
        </authorList>
    </citation>
    <scope>NUCLEOTIDE SEQUENCE [LARGE SCALE GENOMIC DNA]</scope>
    <source>
        <strain evidence="1 3">ICMP 19430</strain>
    </source>
</reference>
<dbReference type="Proteomes" id="UP000297385">
    <property type="component" value="Unassembled WGS sequence"/>
</dbReference>